<dbReference type="InterPro" id="IPR030397">
    <property type="entry name" value="SEPARIN_core_dom"/>
</dbReference>
<feature type="region of interest" description="Disordered" evidence="5">
    <location>
        <begin position="48"/>
        <end position="77"/>
    </location>
</feature>
<dbReference type="VEuPathDB" id="FungiDB:HMPREF1541_07951"/>
<dbReference type="GO" id="GO:0051307">
    <property type="term" value="P:meiotic chromosome separation"/>
    <property type="evidence" value="ECO:0007669"/>
    <property type="project" value="TreeGrafter"/>
</dbReference>
<organism evidence="7 8">
    <name type="scientific">Cyphellophora europaea (strain CBS 101466)</name>
    <name type="common">Phialophora europaea</name>
    <dbReference type="NCBI Taxonomy" id="1220924"/>
    <lineage>
        <taxon>Eukaryota</taxon>
        <taxon>Fungi</taxon>
        <taxon>Dikarya</taxon>
        <taxon>Ascomycota</taxon>
        <taxon>Pezizomycotina</taxon>
        <taxon>Eurotiomycetes</taxon>
        <taxon>Chaetothyriomycetidae</taxon>
        <taxon>Chaetothyriales</taxon>
        <taxon>Cyphellophoraceae</taxon>
        <taxon>Cyphellophora</taxon>
    </lineage>
</organism>
<dbReference type="PROSITE" id="PS51700">
    <property type="entry name" value="SEPARIN"/>
    <property type="match status" value="1"/>
</dbReference>
<evidence type="ECO:0000256" key="3">
    <source>
        <dbReference type="ARBA" id="ARBA00022801"/>
    </source>
</evidence>
<feature type="region of interest" description="Disordered" evidence="5">
    <location>
        <begin position="1256"/>
        <end position="1286"/>
    </location>
</feature>
<dbReference type="Proteomes" id="UP000030752">
    <property type="component" value="Unassembled WGS sequence"/>
</dbReference>
<evidence type="ECO:0000256" key="2">
    <source>
        <dbReference type="ARBA" id="ARBA00012489"/>
    </source>
</evidence>
<sequence length="2020" mass="222268">MTTDSRTAAELVKTVRSDIASPQTTTTETLNLLRAVLGLDLQLAAPTKTALAGTKAPSIRPPPKSRAKPAAKATKTATTASFIIHETPTAQPHPLELKERRKVATETFNTTLKTLNNAAKSKKQEEVASPQKPLSKARDELQPLKECLPNGKKSAGRTLKAPQEPTQISTTAKCAGAALDCLRELVEPGKDQSSVDVGLENGGLVLLDKLITLELQQEAEYQSRRLYDQYWKQRGSSKPTQPHPPLFSRLCMSSEHSASTFKFSASLQGQLLRLAILRGSTCVEESYTAALSPEYEGSPAWIILRGLKLGFIDDEAAGTQLRTLSLTLAKFHAVVVGKSANAALELEHLTLASTALEIKAVSWKHLGHQPEFSRELWMPFTKLVKNSMSRAKDQARAQEAVKQCLTKLRLTLSHLGFATDVPAALRQFCSVDEQVSQEAADNNCLEKRLGKLSADDSQRLLLGLQSCLVRTQQWTKQTLVTINAVDQCTEIVSSCETTVDDIDDALIAMAQLRKAIMSIVSDVGSLQKAKASKDAHHDLQIASIRLIYALLFYSCRSDTRASERMPTASSRKKSGTLLTYAKTMETIFELDKYPITRTVVLEDETHRALDECAAFAVRLNKRLECSDSNASLGSFLRSVPVRVSQAFWSRYLLYTEQNRPVSIKLDALNRSICAVSACNHEQQKQATVALKYEKVAALYIEQKLFSKALRSLELSIEAAIKQDVLKEATNTGLSNTTGRICRDPKSPLQSFAQIINSYVALSVTNNIPNARGTWFYDNTDLEGIQRAVLLEKQILAALDHTSAFLKQDQLTSMLQLWEQLSFESKYRVYQLRFISQTLHILEKTKSFPAMNVLGSLLPLQTPSLTVIPKDAHAATLGPLLMALVSVQWCFATGTMNEEHLISSVGCIGKAVSDQAHSQTLDRVPDPQILLANVKALADYAGVLGNSAAQVEANQTWMQLLEQRTTVDSERKLACLLTTAAASLELHQTIDAGKRLVAAEQLVKSGSLEEVQWQLAYAAYHLAIGNFKRSKDLIVSSRCLFEAGSSLASPRDRLGREISLCQAAYLASRLALEEGDITNASRLARQAVKLSSGLWSSLERSLSSSASPGLEGNDSSLNNLTQDLGNLSLVETQNPQSPINFHGTKYWPALSMHRTHLRHAASLSAHNGLYQDAVFFAQQAAKVTAWTGGASLRLCVGSELALIYANASETQSALTLLAVDTHEPNVRYTTVNFAEASLRVGNVERAKLVLERMQEHDSGQSSNVKVAARNNQPPKSTVAKRGKTTSKVVGKGAQKVSAILNETPKVSTLSVCPNNRLLQARMAALTDEMYLQGVVERPSSLADTEIARWTPLEILSRATVSVHDAMNHFASDPANNAIAETALALPVRYRTTRKSGQMSLLLESPAKSTGHTRTPSDIPENGDTLLRQAYEWLRAVEDKPLSALPSARVEQLHKVLSQVILLSTALNHPLSYSPLGVVLQSLRSRDAAMQRERCAILAESRTTTREQIQTWPSVSDTEVFQQNYDELMHQLPSSWAIISIGLSYDRKELLLSKIIAGRTPFLMRVPLERPGLEGDEPCEFTLDYAKDELRDIISKANESSHDSRGQGDKQARKAWYGEREHLDKRLELLLANIENIWLGGFRGLLSPNCADEALLARFGESLTQAFENHLPSRQKKAKTKRKVELHAHVLELFTSVVFAEGDTDFEDSVTDLLYFVVDILQFNGEPNAFDEIDFDALLLDTIDALRGYHAASTSSPARHAILIVDKELQSFPWESLPCLRKWPVSRMPSLGAIKERLDRIPAQSQAYTVARSGSYILNPSNDLPSTQATFSPLLEQLPFQAVVGEPPSEPDFERLLSESPLLLYFGHGSGTQYIRGRTIRKLSQCAVTWLMGCSSAKLTECGIYESYGVPWHYMHGGSPAVVGTLWDVTDRDIDRFAVKGLGEWGLLDVSGVEDKFWGTGKSKTKGKGKETARQKAVEDAEAQRREPVALDEAVAKARDACLLKYLNGAAPVVYGIPVVLE</sequence>
<proteinExistence type="predicted"/>
<dbReference type="PANTHER" id="PTHR12792:SF0">
    <property type="entry name" value="SEPARIN"/>
    <property type="match status" value="1"/>
</dbReference>
<comment type="catalytic activity">
    <reaction evidence="1">
        <text>All bonds known to be hydrolyzed by this endopeptidase have arginine in P1 and an acidic residue in P4. P6 is often occupied by an acidic residue or by a hydroxy-amino-acid residue, the phosphorylation of which enhances cleavage.</text>
        <dbReference type="EC" id="3.4.22.49"/>
    </reaction>
</comment>
<dbReference type="GO" id="GO:0004197">
    <property type="term" value="F:cysteine-type endopeptidase activity"/>
    <property type="evidence" value="ECO:0007669"/>
    <property type="project" value="InterPro"/>
</dbReference>
<accession>W2RMP2</accession>
<dbReference type="STRING" id="1220924.W2RMP2"/>
<evidence type="ECO:0000313" key="8">
    <source>
        <dbReference type="Proteomes" id="UP000030752"/>
    </source>
</evidence>
<evidence type="ECO:0000256" key="5">
    <source>
        <dbReference type="SAM" id="MobiDB-lite"/>
    </source>
</evidence>
<dbReference type="GO" id="GO:0005634">
    <property type="term" value="C:nucleus"/>
    <property type="evidence" value="ECO:0007669"/>
    <property type="project" value="InterPro"/>
</dbReference>
<dbReference type="GeneID" id="19975290"/>
<dbReference type="GO" id="GO:0005737">
    <property type="term" value="C:cytoplasm"/>
    <property type="evidence" value="ECO:0007669"/>
    <property type="project" value="TreeGrafter"/>
</dbReference>
<dbReference type="InterPro" id="IPR005314">
    <property type="entry name" value="Peptidase_C50"/>
</dbReference>
<dbReference type="Pfam" id="PF03568">
    <property type="entry name" value="Separin_C"/>
    <property type="match status" value="1"/>
</dbReference>
<keyword evidence="3" id="KW-0378">Hydrolase</keyword>
<dbReference type="RefSeq" id="XP_008720495.1">
    <property type="nucleotide sequence ID" value="XM_008722273.1"/>
</dbReference>
<feature type="compositionally biased region" description="Polar residues" evidence="5">
    <location>
        <begin position="1258"/>
        <end position="1274"/>
    </location>
</feature>
<feature type="region of interest" description="Disordered" evidence="5">
    <location>
        <begin position="116"/>
        <end position="167"/>
    </location>
</feature>
<dbReference type="eggNOG" id="KOG1849">
    <property type="taxonomic scope" value="Eukaryota"/>
</dbReference>
<feature type="domain" description="Peptidase C50" evidence="6">
    <location>
        <begin position="1809"/>
        <end position="1903"/>
    </location>
</feature>
<evidence type="ECO:0000256" key="4">
    <source>
        <dbReference type="ARBA" id="ARBA00022829"/>
    </source>
</evidence>
<evidence type="ECO:0000259" key="6">
    <source>
        <dbReference type="PROSITE" id="PS51700"/>
    </source>
</evidence>
<dbReference type="GO" id="GO:0044732">
    <property type="term" value="C:mitotic spindle pole body"/>
    <property type="evidence" value="ECO:0007669"/>
    <property type="project" value="TreeGrafter"/>
</dbReference>
<name>W2RMP2_CYPE1</name>
<dbReference type="EC" id="3.4.22.49" evidence="2"/>
<dbReference type="InParanoid" id="W2RMP2"/>
<gene>
    <name evidence="7" type="ORF">HMPREF1541_07951</name>
</gene>
<keyword evidence="8" id="KW-1185">Reference proteome</keyword>
<dbReference type="OrthoDB" id="10255632at2759"/>
<dbReference type="GO" id="GO:0072686">
    <property type="term" value="C:mitotic spindle"/>
    <property type="evidence" value="ECO:0007669"/>
    <property type="project" value="TreeGrafter"/>
</dbReference>
<keyword evidence="4" id="KW-0159">Chromosome partition</keyword>
<dbReference type="HOGENOM" id="CLU_000454_0_0_1"/>
<feature type="compositionally biased region" description="Basic and acidic residues" evidence="5">
    <location>
        <begin position="1966"/>
        <end position="1979"/>
    </location>
</feature>
<dbReference type="GO" id="GO:0006508">
    <property type="term" value="P:proteolysis"/>
    <property type="evidence" value="ECO:0007669"/>
    <property type="project" value="InterPro"/>
</dbReference>
<reference evidence="7 8" key="1">
    <citation type="submission" date="2013-03" db="EMBL/GenBank/DDBJ databases">
        <title>The Genome Sequence of Phialophora europaea CBS 101466.</title>
        <authorList>
            <consortium name="The Broad Institute Genomics Platform"/>
            <person name="Cuomo C."/>
            <person name="de Hoog S."/>
            <person name="Gorbushina A."/>
            <person name="Walker B."/>
            <person name="Young S.K."/>
            <person name="Zeng Q."/>
            <person name="Gargeya S."/>
            <person name="Fitzgerald M."/>
            <person name="Haas B."/>
            <person name="Abouelleil A."/>
            <person name="Allen A.W."/>
            <person name="Alvarado L."/>
            <person name="Arachchi H.M."/>
            <person name="Berlin A.M."/>
            <person name="Chapman S.B."/>
            <person name="Gainer-Dewar J."/>
            <person name="Goldberg J."/>
            <person name="Griggs A."/>
            <person name="Gujja S."/>
            <person name="Hansen M."/>
            <person name="Howarth C."/>
            <person name="Imamovic A."/>
            <person name="Ireland A."/>
            <person name="Larimer J."/>
            <person name="McCowan C."/>
            <person name="Murphy C."/>
            <person name="Pearson M."/>
            <person name="Poon T.W."/>
            <person name="Priest M."/>
            <person name="Roberts A."/>
            <person name="Saif S."/>
            <person name="Shea T."/>
            <person name="Sisk P."/>
            <person name="Sykes S."/>
            <person name="Wortman J."/>
            <person name="Nusbaum C."/>
            <person name="Birren B."/>
        </authorList>
    </citation>
    <scope>NUCLEOTIDE SEQUENCE [LARGE SCALE GENOMIC DNA]</scope>
    <source>
        <strain evidence="7 8">CBS 101466</strain>
    </source>
</reference>
<evidence type="ECO:0000256" key="1">
    <source>
        <dbReference type="ARBA" id="ARBA00000451"/>
    </source>
</evidence>
<dbReference type="EMBL" id="KB822724">
    <property type="protein sequence ID" value="ETN36963.1"/>
    <property type="molecule type" value="Genomic_DNA"/>
</dbReference>
<evidence type="ECO:0000313" key="7">
    <source>
        <dbReference type="EMBL" id="ETN36963.1"/>
    </source>
</evidence>
<dbReference type="PANTHER" id="PTHR12792">
    <property type="entry name" value="EXTRA SPINDLE POLES 1-RELATED"/>
    <property type="match status" value="1"/>
</dbReference>
<protein>
    <recommendedName>
        <fullName evidence="2">separase</fullName>
        <ecNumber evidence="2">3.4.22.49</ecNumber>
    </recommendedName>
</protein>
<feature type="region of interest" description="Disordered" evidence="5">
    <location>
        <begin position="1959"/>
        <end position="1979"/>
    </location>
</feature>